<feature type="chain" id="PRO_5037991743" description="DUF1236 domain-containing protein" evidence="2">
    <location>
        <begin position="24"/>
        <end position="196"/>
    </location>
</feature>
<proteinExistence type="predicted"/>
<dbReference type="Proteomes" id="UP000596827">
    <property type="component" value="Unassembled WGS sequence"/>
</dbReference>
<evidence type="ECO:0000313" key="3">
    <source>
        <dbReference type="EMBL" id="MBC5767382.1"/>
    </source>
</evidence>
<comment type="caution">
    <text evidence="3">The sequence shown here is derived from an EMBL/GenBank/DDBJ whole genome shotgun (WGS) entry which is preliminary data.</text>
</comment>
<organism evidence="3 4">
    <name type="scientific">Ramlibacter albus</name>
    <dbReference type="NCBI Taxonomy" id="2079448"/>
    <lineage>
        <taxon>Bacteria</taxon>
        <taxon>Pseudomonadati</taxon>
        <taxon>Pseudomonadota</taxon>
        <taxon>Betaproteobacteria</taxon>
        <taxon>Burkholderiales</taxon>
        <taxon>Comamonadaceae</taxon>
        <taxon>Ramlibacter</taxon>
    </lineage>
</organism>
<sequence>MHTQRLILAIAAAFALAGAPAFAKDHGQGHGKGEDKAEKHEQKEAEKAAKHAHKEQEKAQKHAFKEQEKAQKHAAKEQRKAEKARWRHEEHVGRYFTDQQRVVVRNYYVTNYGGKRCPPGLAKKNNGCMPPGHAKNIVVGQRAPVGVTYYAVPQPVLVQLPPIPAPGYRYVRIGNDIVLLSPQTAIVVDVISGLFG</sequence>
<feature type="region of interest" description="Disordered" evidence="1">
    <location>
        <begin position="23"/>
        <end position="85"/>
    </location>
</feature>
<evidence type="ECO:0000256" key="2">
    <source>
        <dbReference type="SAM" id="SignalP"/>
    </source>
</evidence>
<accession>A0A923MAR2</accession>
<reference evidence="3" key="1">
    <citation type="submission" date="2020-08" db="EMBL/GenBank/DDBJ databases">
        <title>Ramlibacter sp. GTP1 16S ribosomal RNA gene genome sequencing and assembly.</title>
        <authorList>
            <person name="Kang M."/>
        </authorList>
    </citation>
    <scope>NUCLEOTIDE SEQUENCE</scope>
    <source>
        <strain evidence="3">GTP1</strain>
    </source>
</reference>
<evidence type="ECO:0000256" key="1">
    <source>
        <dbReference type="SAM" id="MobiDB-lite"/>
    </source>
</evidence>
<protein>
    <recommendedName>
        <fullName evidence="5">DUF1236 domain-containing protein</fullName>
    </recommendedName>
</protein>
<evidence type="ECO:0008006" key="5">
    <source>
        <dbReference type="Google" id="ProtNLM"/>
    </source>
</evidence>
<dbReference type="Gene3D" id="3.10.450.160">
    <property type="entry name" value="inner membrane protein cigr"/>
    <property type="match status" value="1"/>
</dbReference>
<dbReference type="AlphaFoldDB" id="A0A923MAR2"/>
<evidence type="ECO:0000313" key="4">
    <source>
        <dbReference type="Proteomes" id="UP000596827"/>
    </source>
</evidence>
<name>A0A923MAR2_9BURK</name>
<gene>
    <name evidence="3" type="ORF">H8R02_23150</name>
</gene>
<dbReference type="EMBL" id="JACORU010000010">
    <property type="protein sequence ID" value="MBC5767382.1"/>
    <property type="molecule type" value="Genomic_DNA"/>
</dbReference>
<keyword evidence="4" id="KW-1185">Reference proteome</keyword>
<keyword evidence="2" id="KW-0732">Signal</keyword>
<dbReference type="RefSeq" id="WP_187083868.1">
    <property type="nucleotide sequence ID" value="NZ_JACORU010000010.1"/>
</dbReference>
<feature type="signal peptide" evidence="2">
    <location>
        <begin position="1"/>
        <end position="23"/>
    </location>
</feature>